<dbReference type="EMBL" id="MFSU01000032">
    <property type="protein sequence ID" value="OGI48297.1"/>
    <property type="molecule type" value="Genomic_DNA"/>
</dbReference>
<reference evidence="1 2" key="1">
    <citation type="journal article" date="2016" name="Nat. Commun.">
        <title>Thousands of microbial genomes shed light on interconnected biogeochemical processes in an aquifer system.</title>
        <authorList>
            <person name="Anantharaman K."/>
            <person name="Brown C.T."/>
            <person name="Hug L.A."/>
            <person name="Sharon I."/>
            <person name="Castelle C.J."/>
            <person name="Probst A.J."/>
            <person name="Thomas B.C."/>
            <person name="Singh A."/>
            <person name="Wilkins M.J."/>
            <person name="Karaoz U."/>
            <person name="Brodie E.L."/>
            <person name="Williams K.H."/>
            <person name="Hubbard S.S."/>
            <person name="Banfield J.F."/>
        </authorList>
    </citation>
    <scope>NUCLEOTIDE SEQUENCE [LARGE SCALE GENOMIC DNA]</scope>
</reference>
<proteinExistence type="predicted"/>
<gene>
    <name evidence="1" type="ORF">A2151_08185</name>
</gene>
<dbReference type="InterPro" id="IPR035093">
    <property type="entry name" value="RelE/ParE_toxin_dom_sf"/>
</dbReference>
<dbReference type="AlphaFoldDB" id="A0A1F6TT28"/>
<comment type="caution">
    <text evidence="1">The sequence shown here is derived from an EMBL/GenBank/DDBJ whole genome shotgun (WGS) entry which is preliminary data.</text>
</comment>
<name>A0A1F6TT28_9PROT</name>
<dbReference type="STRING" id="1817760.A2151_08185"/>
<sequence length="107" mass="12415">MEIRYTAEFKRNLRHLAKRYRRIRSDIDPVLAELQAGRIVGAQIPGIGETLFKVRVRNSDAQRGKRGGYRLIYYLAQRDRIILVTIYSKSVQGDVTAVQIRRILAEE</sequence>
<organism evidence="1 2">
    <name type="scientific">Candidatus Muproteobacteria bacterium RBG_16_65_34</name>
    <dbReference type="NCBI Taxonomy" id="1817760"/>
    <lineage>
        <taxon>Bacteria</taxon>
        <taxon>Pseudomonadati</taxon>
        <taxon>Pseudomonadota</taxon>
        <taxon>Candidatus Muproteobacteria</taxon>
    </lineage>
</organism>
<dbReference type="Proteomes" id="UP000178885">
    <property type="component" value="Unassembled WGS sequence"/>
</dbReference>
<accession>A0A1F6TT28</accession>
<dbReference type="Gene3D" id="3.30.2310.20">
    <property type="entry name" value="RelE-like"/>
    <property type="match status" value="1"/>
</dbReference>
<protein>
    <submittedName>
        <fullName evidence="1">Addiction module antitoxin</fullName>
    </submittedName>
</protein>
<evidence type="ECO:0000313" key="1">
    <source>
        <dbReference type="EMBL" id="OGI48297.1"/>
    </source>
</evidence>
<evidence type="ECO:0000313" key="2">
    <source>
        <dbReference type="Proteomes" id="UP000178885"/>
    </source>
</evidence>